<keyword evidence="3" id="KW-0337">GPI-anchor biosynthesis</keyword>
<keyword evidence="4 8" id="KW-0812">Transmembrane</keyword>
<sequence>MAVAKTDAINVLNTDTAKLYTHIHPILVLSAYYFNFSSIVADPVSSLIKFLIPLNVLQIAYVVICLPATGTAQPPPVLKSSGMKPAVQKKSPKGKSVSLASRITPALLSLTLSLALGTPLLGTILILFGAPLTTHIHHTILCAAHISLLSALPLIYTHGIDTDKWRRIAALMIPLDEVFGAAVGTCIGAWIGAVPIPLDWDREWQKWPITIVTGAYVGWAVGKVVGGLLVKGKVIDLRP</sequence>
<accession>A0A9P4NQC2</accession>
<feature type="transmembrane region" description="Helical" evidence="8">
    <location>
        <begin position="106"/>
        <end position="130"/>
    </location>
</feature>
<dbReference type="AlphaFoldDB" id="A0A9P4NQC2"/>
<evidence type="ECO:0000256" key="5">
    <source>
        <dbReference type="ARBA" id="ARBA00022824"/>
    </source>
</evidence>
<evidence type="ECO:0000256" key="7">
    <source>
        <dbReference type="ARBA" id="ARBA00023136"/>
    </source>
</evidence>
<evidence type="ECO:0000256" key="4">
    <source>
        <dbReference type="ARBA" id="ARBA00022692"/>
    </source>
</evidence>
<comment type="subcellular location">
    <subcellularLocation>
        <location evidence="1">Endoplasmic reticulum membrane</location>
        <topology evidence="1">Multi-pass membrane protein</topology>
    </subcellularLocation>
</comment>
<feature type="transmembrane region" description="Helical" evidence="8">
    <location>
        <begin position="211"/>
        <end position="230"/>
    </location>
</feature>
<evidence type="ECO:0000313" key="10">
    <source>
        <dbReference type="Proteomes" id="UP000800235"/>
    </source>
</evidence>
<comment type="pathway">
    <text evidence="2">Glycolipid biosynthesis; glycosylphosphatidylinositol-anchor biosynthesis.</text>
</comment>
<dbReference type="OrthoDB" id="17366at2759"/>
<evidence type="ECO:0000256" key="8">
    <source>
        <dbReference type="SAM" id="Phobius"/>
    </source>
</evidence>
<comment type="caution">
    <text evidence="9">The sequence shown here is derived from an EMBL/GenBank/DDBJ whole genome shotgun (WGS) entry which is preliminary data.</text>
</comment>
<name>A0A9P4NQC2_9PEZI</name>
<protein>
    <submittedName>
        <fullName evidence="9">PIG-F-domain-containing protein</fullName>
    </submittedName>
</protein>
<dbReference type="InterPro" id="IPR009580">
    <property type="entry name" value="GPI_biosynthesis_protein_Pig-F"/>
</dbReference>
<evidence type="ECO:0000256" key="3">
    <source>
        <dbReference type="ARBA" id="ARBA00022502"/>
    </source>
</evidence>
<keyword evidence="5" id="KW-0256">Endoplasmic reticulum</keyword>
<evidence type="ECO:0000256" key="6">
    <source>
        <dbReference type="ARBA" id="ARBA00022989"/>
    </source>
</evidence>
<feature type="transmembrane region" description="Helical" evidence="8">
    <location>
        <begin position="168"/>
        <end position="191"/>
    </location>
</feature>
<reference evidence="9" key="1">
    <citation type="journal article" date="2020" name="Stud. Mycol.">
        <title>101 Dothideomycetes genomes: a test case for predicting lifestyles and emergence of pathogens.</title>
        <authorList>
            <person name="Haridas S."/>
            <person name="Albert R."/>
            <person name="Binder M."/>
            <person name="Bloem J."/>
            <person name="Labutti K."/>
            <person name="Salamov A."/>
            <person name="Andreopoulos B."/>
            <person name="Baker S."/>
            <person name="Barry K."/>
            <person name="Bills G."/>
            <person name="Bluhm B."/>
            <person name="Cannon C."/>
            <person name="Castanera R."/>
            <person name="Culley D."/>
            <person name="Daum C."/>
            <person name="Ezra D."/>
            <person name="Gonzalez J."/>
            <person name="Henrissat B."/>
            <person name="Kuo A."/>
            <person name="Liang C."/>
            <person name="Lipzen A."/>
            <person name="Lutzoni F."/>
            <person name="Magnuson J."/>
            <person name="Mondo S."/>
            <person name="Nolan M."/>
            <person name="Ohm R."/>
            <person name="Pangilinan J."/>
            <person name="Park H.-J."/>
            <person name="Ramirez L."/>
            <person name="Alfaro M."/>
            <person name="Sun H."/>
            <person name="Tritt A."/>
            <person name="Yoshinaga Y."/>
            <person name="Zwiers L.-H."/>
            <person name="Turgeon B."/>
            <person name="Goodwin S."/>
            <person name="Spatafora J."/>
            <person name="Crous P."/>
            <person name="Grigoriev I."/>
        </authorList>
    </citation>
    <scope>NUCLEOTIDE SEQUENCE</scope>
    <source>
        <strain evidence="9">CBS 130266</strain>
    </source>
</reference>
<dbReference type="Pfam" id="PF06699">
    <property type="entry name" value="PIG-F"/>
    <property type="match status" value="1"/>
</dbReference>
<feature type="transmembrane region" description="Helical" evidence="8">
    <location>
        <begin position="136"/>
        <end position="156"/>
    </location>
</feature>
<evidence type="ECO:0000313" key="9">
    <source>
        <dbReference type="EMBL" id="KAF2429781.1"/>
    </source>
</evidence>
<evidence type="ECO:0000256" key="2">
    <source>
        <dbReference type="ARBA" id="ARBA00004687"/>
    </source>
</evidence>
<evidence type="ECO:0000256" key="1">
    <source>
        <dbReference type="ARBA" id="ARBA00004477"/>
    </source>
</evidence>
<dbReference type="Proteomes" id="UP000800235">
    <property type="component" value="Unassembled WGS sequence"/>
</dbReference>
<dbReference type="GO" id="GO:0005789">
    <property type="term" value="C:endoplasmic reticulum membrane"/>
    <property type="evidence" value="ECO:0007669"/>
    <property type="project" value="UniProtKB-SubCell"/>
</dbReference>
<dbReference type="GO" id="GO:0006506">
    <property type="term" value="P:GPI anchor biosynthetic process"/>
    <property type="evidence" value="ECO:0007669"/>
    <property type="project" value="UniProtKB-KW"/>
</dbReference>
<proteinExistence type="predicted"/>
<gene>
    <name evidence="9" type="ORF">EJ08DRAFT_670871</name>
</gene>
<dbReference type="EMBL" id="MU007044">
    <property type="protein sequence ID" value="KAF2429781.1"/>
    <property type="molecule type" value="Genomic_DNA"/>
</dbReference>
<organism evidence="9 10">
    <name type="scientific">Tothia fuscella</name>
    <dbReference type="NCBI Taxonomy" id="1048955"/>
    <lineage>
        <taxon>Eukaryota</taxon>
        <taxon>Fungi</taxon>
        <taxon>Dikarya</taxon>
        <taxon>Ascomycota</taxon>
        <taxon>Pezizomycotina</taxon>
        <taxon>Dothideomycetes</taxon>
        <taxon>Pleosporomycetidae</taxon>
        <taxon>Venturiales</taxon>
        <taxon>Cylindrosympodiaceae</taxon>
        <taxon>Tothia</taxon>
    </lineage>
</organism>
<keyword evidence="6 8" id="KW-1133">Transmembrane helix</keyword>
<keyword evidence="7 8" id="KW-0472">Membrane</keyword>
<keyword evidence="10" id="KW-1185">Reference proteome</keyword>